<dbReference type="RefSeq" id="WP_244705134.1">
    <property type="nucleotide sequence ID" value="NZ_BAAADN010000043.1"/>
</dbReference>
<gene>
    <name evidence="2" type="ORF">MUK72_06940</name>
</gene>
<accession>A0AAX3ARU1</accession>
<evidence type="ECO:0000313" key="3">
    <source>
        <dbReference type="Proteomes" id="UP000830542"/>
    </source>
</evidence>
<name>A0AAX3ARU1_HALDO</name>
<evidence type="ECO:0000313" key="2">
    <source>
        <dbReference type="EMBL" id="UOO96433.1"/>
    </source>
</evidence>
<keyword evidence="3" id="KW-1185">Reference proteome</keyword>
<dbReference type="EMBL" id="CP095005">
    <property type="protein sequence ID" value="UOO96433.1"/>
    <property type="molecule type" value="Genomic_DNA"/>
</dbReference>
<proteinExistence type="predicted"/>
<feature type="compositionally biased region" description="Basic and acidic residues" evidence="1">
    <location>
        <begin position="195"/>
        <end position="221"/>
    </location>
</feature>
<feature type="compositionally biased region" description="Basic and acidic residues" evidence="1">
    <location>
        <begin position="232"/>
        <end position="245"/>
    </location>
</feature>
<dbReference type="AlphaFoldDB" id="A0AAX3ARU1"/>
<reference evidence="2" key="1">
    <citation type="submission" date="2022-04" db="EMBL/GenBank/DDBJ databases">
        <title>Sequencing and genomic assembly of Halococcus dombrowskii.</title>
        <authorList>
            <person name="Lim S.W."/>
            <person name="MacLea K.S."/>
        </authorList>
    </citation>
    <scope>NUCLEOTIDE SEQUENCE</scope>
    <source>
        <strain evidence="2">H4</strain>
    </source>
</reference>
<dbReference type="GeneID" id="71761570"/>
<protein>
    <submittedName>
        <fullName evidence="2">Uncharacterized protein</fullName>
    </submittedName>
</protein>
<evidence type="ECO:0000256" key="1">
    <source>
        <dbReference type="SAM" id="MobiDB-lite"/>
    </source>
</evidence>
<dbReference type="Proteomes" id="UP000830542">
    <property type="component" value="Chromosome"/>
</dbReference>
<sequence>MSLQMKVLRGILNNANRNGLEQTVYRILTGPNVAGSYDGSRFIVGRTPAGSSGWIALWVKNDRVVKAEAGGRDKPSTAAPLQDPITLTTPDGRAVRVDPADGSLSVNQSKVEHVEIDQDDPVVQAGMILTVVSPIDGLGPTDEAAAVGIVGKTVVKKAGPYVTAGLATLGSILASGNGETTKQRESEQNGQEQNKQNDRKNRQKRKQNDQKGDRDGSDRRQFCGKLAQRCPPPDDLRPDGGREQEAAAELQQQGIPEDTIYDWKQQGYDLQQMSDAFDTYDKYVNDGGATLSSGESDAQGELGEILAMSIAQNEHSTSKGYRYEQGVELNQGGSEGEVDLVVTNTDGDVIATDQVKTSPSRAAAREARQQTENINEAFEQGSIKRIYETSGDLSVSDFNGGDFDQHTIGPRPPEGYNKAYDETYDLTRDELQALRDAIQANQLKSR</sequence>
<organism evidence="2 3">
    <name type="scientific">Halococcus dombrowskii</name>
    <dbReference type="NCBI Taxonomy" id="179637"/>
    <lineage>
        <taxon>Archaea</taxon>
        <taxon>Methanobacteriati</taxon>
        <taxon>Methanobacteriota</taxon>
        <taxon>Stenosarchaea group</taxon>
        <taxon>Halobacteria</taxon>
        <taxon>Halobacteriales</taxon>
        <taxon>Halococcaceae</taxon>
        <taxon>Halococcus</taxon>
    </lineage>
</organism>
<feature type="region of interest" description="Disordered" evidence="1">
    <location>
        <begin position="177"/>
        <end position="256"/>
    </location>
</feature>
<dbReference type="KEGG" id="hdo:MUK72_06940"/>